<proteinExistence type="predicted"/>
<sequence length="179" mass="20017">MRVVSARLSGQFPGDIPNIDDVPLSIEADALPRRYITHPLKHPVLAVGARPQVRIVSQLRRISSCAARACAPDRDADVRIARDVYDAMRVGAWDTHEVSVLVREARLGIYQPELRRKMHLKPSLCYYLHKNAHRPGEELKHCITVRIYEREMPSHDRDGGGGGAVPRIDVPLLVQALPG</sequence>
<reference evidence="1 2" key="1">
    <citation type="journal article" date="2012" name="Science">
        <title>The Paleozoic origin of enzymatic lignin decomposition reconstructed from 31 fungal genomes.</title>
        <authorList>
            <person name="Floudas D."/>
            <person name="Binder M."/>
            <person name="Riley R."/>
            <person name="Barry K."/>
            <person name="Blanchette R.A."/>
            <person name="Henrissat B."/>
            <person name="Martinez A.T."/>
            <person name="Otillar R."/>
            <person name="Spatafora J.W."/>
            <person name="Yadav J.S."/>
            <person name="Aerts A."/>
            <person name="Benoit I."/>
            <person name="Boyd A."/>
            <person name="Carlson A."/>
            <person name="Copeland A."/>
            <person name="Coutinho P.M."/>
            <person name="de Vries R.P."/>
            <person name="Ferreira P."/>
            <person name="Findley K."/>
            <person name="Foster B."/>
            <person name="Gaskell J."/>
            <person name="Glotzer D."/>
            <person name="Gorecki P."/>
            <person name="Heitman J."/>
            <person name="Hesse C."/>
            <person name="Hori C."/>
            <person name="Igarashi K."/>
            <person name="Jurgens J.A."/>
            <person name="Kallen N."/>
            <person name="Kersten P."/>
            <person name="Kohler A."/>
            <person name="Kuees U."/>
            <person name="Kumar T.K.A."/>
            <person name="Kuo A."/>
            <person name="LaButti K."/>
            <person name="Larrondo L.F."/>
            <person name="Lindquist E."/>
            <person name="Ling A."/>
            <person name="Lombard V."/>
            <person name="Lucas S."/>
            <person name="Lundell T."/>
            <person name="Martin R."/>
            <person name="McLaughlin D.J."/>
            <person name="Morgenstern I."/>
            <person name="Morin E."/>
            <person name="Murat C."/>
            <person name="Nagy L.G."/>
            <person name="Nolan M."/>
            <person name="Ohm R.A."/>
            <person name="Patyshakuliyeva A."/>
            <person name="Rokas A."/>
            <person name="Ruiz-Duenas F.J."/>
            <person name="Sabat G."/>
            <person name="Salamov A."/>
            <person name="Samejima M."/>
            <person name="Schmutz J."/>
            <person name="Slot J.C."/>
            <person name="St John F."/>
            <person name="Stenlid J."/>
            <person name="Sun H."/>
            <person name="Sun S."/>
            <person name="Syed K."/>
            <person name="Tsang A."/>
            <person name="Wiebenga A."/>
            <person name="Young D."/>
            <person name="Pisabarro A."/>
            <person name="Eastwood D.C."/>
            <person name="Martin F."/>
            <person name="Cullen D."/>
            <person name="Grigoriev I.V."/>
            <person name="Hibbett D.S."/>
        </authorList>
    </citation>
    <scope>NUCLEOTIDE SEQUENCE [LARGE SCALE GENOMIC DNA]</scope>
    <source>
        <strain evidence="1 2">MD-104</strain>
    </source>
</reference>
<dbReference type="Proteomes" id="UP000218811">
    <property type="component" value="Unassembled WGS sequence"/>
</dbReference>
<dbReference type="EMBL" id="KB468124">
    <property type="protein sequence ID" value="PCH42590.1"/>
    <property type="molecule type" value="Genomic_DNA"/>
</dbReference>
<accession>A0A2H3JK83</accession>
<evidence type="ECO:0000313" key="1">
    <source>
        <dbReference type="EMBL" id="PCH42590.1"/>
    </source>
</evidence>
<name>A0A2H3JK83_WOLCO</name>
<organism evidence="1 2">
    <name type="scientific">Wolfiporia cocos (strain MD-104)</name>
    <name type="common">Brown rot fungus</name>
    <dbReference type="NCBI Taxonomy" id="742152"/>
    <lineage>
        <taxon>Eukaryota</taxon>
        <taxon>Fungi</taxon>
        <taxon>Dikarya</taxon>
        <taxon>Basidiomycota</taxon>
        <taxon>Agaricomycotina</taxon>
        <taxon>Agaricomycetes</taxon>
        <taxon>Polyporales</taxon>
        <taxon>Phaeolaceae</taxon>
        <taxon>Wolfiporia</taxon>
    </lineage>
</organism>
<protein>
    <submittedName>
        <fullName evidence="1">Uncharacterized protein</fullName>
    </submittedName>
</protein>
<evidence type="ECO:0000313" key="2">
    <source>
        <dbReference type="Proteomes" id="UP000218811"/>
    </source>
</evidence>
<keyword evidence="2" id="KW-1185">Reference proteome</keyword>
<gene>
    <name evidence="1" type="ORF">WOLCODRAFT_17834</name>
</gene>
<dbReference type="AlphaFoldDB" id="A0A2H3JK83"/>